<evidence type="ECO:0000313" key="6">
    <source>
        <dbReference type="Proteomes" id="UP000576393"/>
    </source>
</evidence>
<gene>
    <name evidence="5" type="ORF">HDA43_003924</name>
</gene>
<evidence type="ECO:0000259" key="4">
    <source>
        <dbReference type="Pfam" id="PF16859"/>
    </source>
</evidence>
<evidence type="ECO:0000256" key="3">
    <source>
        <dbReference type="SAM" id="MobiDB-lite"/>
    </source>
</evidence>
<evidence type="ECO:0000256" key="1">
    <source>
        <dbReference type="ARBA" id="ARBA00023015"/>
    </source>
</evidence>
<dbReference type="InterPro" id="IPR011075">
    <property type="entry name" value="TetR_C"/>
</dbReference>
<dbReference type="Gene3D" id="1.10.357.10">
    <property type="entry name" value="Tetracycline Repressor, domain 2"/>
    <property type="match status" value="1"/>
</dbReference>
<keyword evidence="1" id="KW-0805">Transcription regulation</keyword>
<dbReference type="Pfam" id="PF16859">
    <property type="entry name" value="TetR_C_11"/>
    <property type="match status" value="1"/>
</dbReference>
<keyword evidence="2" id="KW-0804">Transcription</keyword>
<protein>
    <recommendedName>
        <fullName evidence="4">Tetracyclin repressor-like C-terminal domain-containing protein</fullName>
    </recommendedName>
</protein>
<dbReference type="EMBL" id="JACCCO010000002">
    <property type="protein sequence ID" value="NYF41723.1"/>
    <property type="molecule type" value="Genomic_DNA"/>
</dbReference>
<dbReference type="AlphaFoldDB" id="A0A852V2Z9"/>
<dbReference type="Proteomes" id="UP000576393">
    <property type="component" value="Unassembled WGS sequence"/>
</dbReference>
<comment type="caution">
    <text evidence="5">The sequence shown here is derived from an EMBL/GenBank/DDBJ whole genome shotgun (WGS) entry which is preliminary data.</text>
</comment>
<proteinExistence type="predicted"/>
<feature type="domain" description="Tetracyclin repressor-like C-terminal" evidence="4">
    <location>
        <begin position="9"/>
        <end position="98"/>
    </location>
</feature>
<dbReference type="InterPro" id="IPR036271">
    <property type="entry name" value="Tet_transcr_reg_TetR-rel_C_sf"/>
</dbReference>
<feature type="region of interest" description="Disordered" evidence="3">
    <location>
        <begin position="102"/>
        <end position="124"/>
    </location>
</feature>
<accession>A0A852V2Z9</accession>
<organism evidence="5 6">
    <name type="scientific">Streptosporangium sandarakinum</name>
    <dbReference type="NCBI Taxonomy" id="1260955"/>
    <lineage>
        <taxon>Bacteria</taxon>
        <taxon>Bacillati</taxon>
        <taxon>Actinomycetota</taxon>
        <taxon>Actinomycetes</taxon>
        <taxon>Streptosporangiales</taxon>
        <taxon>Streptosporangiaceae</taxon>
        <taxon>Streptosporangium</taxon>
    </lineage>
</organism>
<keyword evidence="6" id="KW-1185">Reference proteome</keyword>
<evidence type="ECO:0000256" key="2">
    <source>
        <dbReference type="ARBA" id="ARBA00023163"/>
    </source>
</evidence>
<reference evidence="5 6" key="1">
    <citation type="submission" date="2020-07" db="EMBL/GenBank/DDBJ databases">
        <title>Sequencing the genomes of 1000 actinobacteria strains.</title>
        <authorList>
            <person name="Klenk H.-P."/>
        </authorList>
    </citation>
    <scope>NUCLEOTIDE SEQUENCE [LARGE SCALE GENOMIC DNA]</scope>
    <source>
        <strain evidence="5 6">DSM 45763</strain>
    </source>
</reference>
<evidence type="ECO:0000313" key="5">
    <source>
        <dbReference type="EMBL" id="NYF41723.1"/>
    </source>
</evidence>
<name>A0A852V2Z9_9ACTN</name>
<sequence>MLKDAWIDTIGDTRGVLASIVAESQHDPDLAAEFRKRLISPASALVAERIRRAQADGQVAADIDPHRVIELIYAQLYYRLLIAPGPHDEAYVDDVAELAMRGLRPARQNDRPATQDDTGTETER</sequence>
<dbReference type="SUPFAM" id="SSF48498">
    <property type="entry name" value="Tetracyclin repressor-like, C-terminal domain"/>
    <property type="match status" value="1"/>
</dbReference>